<keyword evidence="2" id="KW-1185">Reference proteome</keyword>
<dbReference type="OrthoDB" id="9789781at2"/>
<accession>A0A4Y8KLW4</accession>
<gene>
    <name evidence="1" type="ORF">E3T53_10200</name>
</gene>
<comment type="caution">
    <text evidence="1">The sequence shown here is derived from an EMBL/GenBank/DDBJ whole genome shotgun (WGS) entry which is preliminary data.</text>
</comment>
<protein>
    <recommendedName>
        <fullName evidence="3">Transcriptional regulator</fullName>
    </recommendedName>
</protein>
<dbReference type="EMBL" id="SOHQ01000028">
    <property type="protein sequence ID" value="TFD78547.1"/>
    <property type="molecule type" value="Genomic_DNA"/>
</dbReference>
<reference evidence="1 2" key="1">
    <citation type="submission" date="2019-03" db="EMBL/GenBank/DDBJ databases">
        <title>Genomics of glacier-inhabiting Cryobacterium strains.</title>
        <authorList>
            <person name="Liu Q."/>
            <person name="Xin Y.-H."/>
        </authorList>
    </citation>
    <scope>NUCLEOTIDE SEQUENCE [LARGE SCALE GENOMIC DNA]</scope>
    <source>
        <strain evidence="1 2">CGMCC 1.4292</strain>
    </source>
</reference>
<dbReference type="AlphaFoldDB" id="A0A4Y8KLW4"/>
<evidence type="ECO:0000313" key="1">
    <source>
        <dbReference type="EMBL" id="TFD78547.1"/>
    </source>
</evidence>
<name>A0A4Y8KLW4_9MICO</name>
<dbReference type="Proteomes" id="UP000298218">
    <property type="component" value="Unassembled WGS sequence"/>
</dbReference>
<evidence type="ECO:0000313" key="2">
    <source>
        <dbReference type="Proteomes" id="UP000298218"/>
    </source>
</evidence>
<evidence type="ECO:0008006" key="3">
    <source>
        <dbReference type="Google" id="ProtNLM"/>
    </source>
</evidence>
<proteinExistence type="predicted"/>
<dbReference type="RefSeq" id="WP_134174170.1">
    <property type="nucleotide sequence ID" value="NZ_SODI01000001.1"/>
</dbReference>
<organism evidence="1 2">
    <name type="scientific">Cryobacterium psychrophilum</name>
    <dbReference type="NCBI Taxonomy" id="41988"/>
    <lineage>
        <taxon>Bacteria</taxon>
        <taxon>Bacillati</taxon>
        <taxon>Actinomycetota</taxon>
        <taxon>Actinomycetes</taxon>
        <taxon>Micrococcales</taxon>
        <taxon>Microbacteriaceae</taxon>
        <taxon>Cryobacterium</taxon>
    </lineage>
</organism>
<sequence>MTANPLPALLRYRDFDDLGLTRHRFERLVGEGEYERIAPGLFLRAGETDDTTAAWTAIAVKRPQATICLLSALALHELTDEIPTRTDVAIPRGMQPIAILSAPIAWHRFDPETFSIGRNEHPLPGGLTIGLYSAERTIIDLFRLRHDWGSDLAVSALKRWLALRGSSPATLLTLAASFPKARPALRNALEIIL</sequence>